<evidence type="ECO:0000313" key="2">
    <source>
        <dbReference type="Proteomes" id="UP000053352"/>
    </source>
</evidence>
<name>A0A0V8RVG3_PYROC</name>
<dbReference type="EMBL" id="LNTB01000001">
    <property type="protein sequence ID" value="KSW12029.1"/>
    <property type="molecule type" value="Genomic_DNA"/>
</dbReference>
<reference evidence="1 2" key="1">
    <citation type="submission" date="2015-11" db="EMBL/GenBank/DDBJ databases">
        <title>Genome sequence of Pyrodictium occultum PL-19, a marine hyperthermophilic archaeon isolated from Volcano, Italy.</title>
        <authorList>
            <person name="Utturkar S."/>
            <person name="Huber H."/>
            <person name="Leptihn S."/>
            <person name="Brown S."/>
            <person name="Stetter K.O."/>
            <person name="Podar M."/>
        </authorList>
    </citation>
    <scope>NUCLEOTIDE SEQUENCE [LARGE SCALE GENOMIC DNA]</scope>
    <source>
        <strain evidence="1 2">PL-19</strain>
    </source>
</reference>
<dbReference type="OrthoDB" id="381453at2157"/>
<dbReference type="AlphaFoldDB" id="A0A0V8RVG3"/>
<sequence length="192" mass="20124">MTRLPGLREAVEAAPRGGRELLTVLEELADRMALAARRTAPGKAVEVYAMLARAGGLPVAVRGGPPPLSPAQYADFAAETIARLESSGFYEEARPLRSALAAGRLPVYDLARSYLLGDTGFVDHVAEEAGAPAWLVRVLAATLAAGAARAVRLLLEEREALPEARGGACPVCGRPLVEGRCGFCGYGEGRSL</sequence>
<gene>
    <name evidence="1" type="ORF">CF15_04420</name>
</gene>
<dbReference type="Proteomes" id="UP000053352">
    <property type="component" value="Unassembled WGS sequence"/>
</dbReference>
<protein>
    <submittedName>
        <fullName evidence="1">Uncharacterized protein</fullName>
    </submittedName>
</protein>
<dbReference type="SUPFAM" id="SSF144020">
    <property type="entry name" value="FdhE-like"/>
    <property type="match status" value="1"/>
</dbReference>
<dbReference type="InterPro" id="IPR024064">
    <property type="entry name" value="FdhE-like_sf"/>
</dbReference>
<dbReference type="STRING" id="2309.CF15_04420"/>
<evidence type="ECO:0000313" key="1">
    <source>
        <dbReference type="EMBL" id="KSW12029.1"/>
    </source>
</evidence>
<keyword evidence="2" id="KW-1185">Reference proteome</keyword>
<dbReference type="Gene3D" id="3.90.1670.10">
    <property type="entry name" value="FdhE-like domain"/>
    <property type="match status" value="1"/>
</dbReference>
<accession>A0A0V8RVG3</accession>
<proteinExistence type="predicted"/>
<dbReference type="RefSeq" id="WP_058370709.1">
    <property type="nucleotide sequence ID" value="NZ_LNTB01000001.1"/>
</dbReference>
<organism evidence="1 2">
    <name type="scientific">Pyrodictium occultum</name>
    <dbReference type="NCBI Taxonomy" id="2309"/>
    <lineage>
        <taxon>Archaea</taxon>
        <taxon>Thermoproteota</taxon>
        <taxon>Thermoprotei</taxon>
        <taxon>Desulfurococcales</taxon>
        <taxon>Pyrodictiaceae</taxon>
        <taxon>Pyrodictium</taxon>
    </lineage>
</organism>
<comment type="caution">
    <text evidence="1">The sequence shown here is derived from an EMBL/GenBank/DDBJ whole genome shotgun (WGS) entry which is preliminary data.</text>
</comment>